<keyword evidence="3" id="KW-0233">DNA recombination</keyword>
<dbReference type="InterPro" id="IPR002104">
    <property type="entry name" value="Integrase_catalytic"/>
</dbReference>
<evidence type="ECO:0000256" key="1">
    <source>
        <dbReference type="ARBA" id="ARBA00008857"/>
    </source>
</evidence>
<protein>
    <submittedName>
        <fullName evidence="7">Tyrosine-type recombinase/integrase</fullName>
    </submittedName>
</protein>
<keyword evidence="8" id="KW-1185">Reference proteome</keyword>
<evidence type="ECO:0000259" key="6">
    <source>
        <dbReference type="PROSITE" id="PS51900"/>
    </source>
</evidence>
<reference evidence="8" key="1">
    <citation type="submission" date="2019-09" db="EMBL/GenBank/DDBJ databases">
        <title>Antimicrobial potential of Antarctic Bacteria.</title>
        <authorList>
            <person name="Benaud N."/>
            <person name="Edwards R.J."/>
            <person name="Ferrari B.C."/>
        </authorList>
    </citation>
    <scope>NUCLEOTIDE SEQUENCE [LARGE SCALE GENOMIC DNA]</scope>
    <source>
        <strain evidence="8">SPB151</strain>
    </source>
</reference>
<dbReference type="Pfam" id="PF00589">
    <property type="entry name" value="Phage_integrase"/>
    <property type="match status" value="1"/>
</dbReference>
<dbReference type="RefSeq" id="WP_185446257.1">
    <property type="nucleotide sequence ID" value="NZ_CP043661.1"/>
</dbReference>
<dbReference type="PROSITE" id="PS51900">
    <property type="entry name" value="CB"/>
    <property type="match status" value="1"/>
</dbReference>
<name>A0A7G6WTW3_9ACTN</name>
<dbReference type="InterPro" id="IPR013762">
    <property type="entry name" value="Integrase-like_cat_sf"/>
</dbReference>
<dbReference type="Gene3D" id="1.10.443.10">
    <property type="entry name" value="Intergrase catalytic core"/>
    <property type="match status" value="1"/>
</dbReference>
<dbReference type="AlphaFoldDB" id="A0A7G6WTW3"/>
<dbReference type="KEGG" id="kqi:F1D05_05210"/>
<dbReference type="GO" id="GO:0006310">
    <property type="term" value="P:DNA recombination"/>
    <property type="evidence" value="ECO:0007669"/>
    <property type="project" value="UniProtKB-KW"/>
</dbReference>
<evidence type="ECO:0000256" key="3">
    <source>
        <dbReference type="ARBA" id="ARBA00023172"/>
    </source>
</evidence>
<dbReference type="SUPFAM" id="SSF56349">
    <property type="entry name" value="DNA breaking-rejoining enzymes"/>
    <property type="match status" value="1"/>
</dbReference>
<dbReference type="GO" id="GO:0003677">
    <property type="term" value="F:DNA binding"/>
    <property type="evidence" value="ECO:0007669"/>
    <property type="project" value="UniProtKB-UniRule"/>
</dbReference>
<comment type="similarity">
    <text evidence="1">Belongs to the 'phage' integrase family.</text>
</comment>
<dbReference type="SUPFAM" id="SSF47823">
    <property type="entry name" value="lambda integrase-like, N-terminal domain"/>
    <property type="match status" value="1"/>
</dbReference>
<dbReference type="PROSITE" id="PS51898">
    <property type="entry name" value="TYR_RECOMBINASE"/>
    <property type="match status" value="1"/>
</dbReference>
<dbReference type="PANTHER" id="PTHR30349:SF41">
    <property type="entry name" value="INTEGRASE_RECOMBINASE PROTEIN MJ0367-RELATED"/>
    <property type="match status" value="1"/>
</dbReference>
<organism evidence="7 8">
    <name type="scientific">Kribbella qitaiheensis</name>
    <dbReference type="NCBI Taxonomy" id="1544730"/>
    <lineage>
        <taxon>Bacteria</taxon>
        <taxon>Bacillati</taxon>
        <taxon>Actinomycetota</taxon>
        <taxon>Actinomycetes</taxon>
        <taxon>Propionibacteriales</taxon>
        <taxon>Kribbellaceae</taxon>
        <taxon>Kribbella</taxon>
    </lineage>
</organism>
<dbReference type="InterPro" id="IPR011010">
    <property type="entry name" value="DNA_brk_join_enz"/>
</dbReference>
<keyword evidence="2 4" id="KW-0238">DNA-binding</keyword>
<reference evidence="7 8" key="2">
    <citation type="journal article" date="2020" name="Microbiol. Resour. Announc.">
        <title>Antarctic desert soil bacteria exhibit high novel natural product potential, evaluated through long-read genome sequencing and comparative genomics.</title>
        <authorList>
            <person name="Benaud N."/>
            <person name="Edwards R.J."/>
            <person name="Amos T.G."/>
            <person name="D'Agostino P.M."/>
            <person name="Gutierrez-Chavez C."/>
            <person name="Montgomery K."/>
            <person name="Nicetic I."/>
            <person name="Ferrari B.C."/>
        </authorList>
    </citation>
    <scope>NUCLEOTIDE SEQUENCE [LARGE SCALE GENOMIC DNA]</scope>
    <source>
        <strain evidence="7 8">SPB151</strain>
    </source>
</reference>
<dbReference type="EMBL" id="CP043661">
    <property type="protein sequence ID" value="QNE17428.1"/>
    <property type="molecule type" value="Genomic_DNA"/>
</dbReference>
<proteinExistence type="inferred from homology"/>
<accession>A0A7G6WTW3</accession>
<dbReference type="InterPro" id="IPR050090">
    <property type="entry name" value="Tyrosine_recombinase_XerCD"/>
</dbReference>
<feature type="domain" description="Tyr recombinase" evidence="5">
    <location>
        <begin position="88"/>
        <end position="272"/>
    </location>
</feature>
<evidence type="ECO:0000256" key="2">
    <source>
        <dbReference type="ARBA" id="ARBA00023125"/>
    </source>
</evidence>
<evidence type="ECO:0000256" key="4">
    <source>
        <dbReference type="PROSITE-ProRule" id="PRU01248"/>
    </source>
</evidence>
<dbReference type="CDD" id="cd00397">
    <property type="entry name" value="DNA_BRE_C"/>
    <property type="match status" value="1"/>
</dbReference>
<dbReference type="PANTHER" id="PTHR30349">
    <property type="entry name" value="PHAGE INTEGRASE-RELATED"/>
    <property type="match status" value="1"/>
</dbReference>
<dbReference type="GO" id="GO:0015074">
    <property type="term" value="P:DNA integration"/>
    <property type="evidence" value="ECO:0007669"/>
    <property type="project" value="InterPro"/>
</dbReference>
<evidence type="ECO:0000259" key="5">
    <source>
        <dbReference type="PROSITE" id="PS51898"/>
    </source>
</evidence>
<evidence type="ECO:0000313" key="8">
    <source>
        <dbReference type="Proteomes" id="UP000515563"/>
    </source>
</evidence>
<sequence>MLDDDTRRAYASRVRGYLIWLDTADVDGDPLAQAGARDGAVRDYRSHLQTVAQRKPSTINTTLAAIGDLYLRLGLGAPDVRRLDLPQAAPPALSERDITRWLRTVERWVNPRDRVLALIPFYAGLRLGEVVALNLDDIALSARKGLITVRAGKGERYREVPIHTGLRPDLTLWINDERPNWPGTADTTALLLNHRGTRLSARGAHDVISAIADQAGIDDDFTSHALRHTFGTTLVRDGHDLVLVAELMGHARLDQARRYSLPTQADRERAINSLPTDH</sequence>
<feature type="domain" description="Core-binding (CB)" evidence="6">
    <location>
        <begin position="1"/>
        <end position="74"/>
    </location>
</feature>
<dbReference type="Proteomes" id="UP000515563">
    <property type="component" value="Chromosome"/>
</dbReference>
<evidence type="ECO:0000313" key="7">
    <source>
        <dbReference type="EMBL" id="QNE17428.1"/>
    </source>
</evidence>
<dbReference type="InterPro" id="IPR044068">
    <property type="entry name" value="CB"/>
</dbReference>
<gene>
    <name evidence="7" type="ORF">F1D05_05210</name>
</gene>